<gene>
    <name evidence="4" type="ORF">B5J99_10945</name>
</gene>
<evidence type="ECO:0008006" key="6">
    <source>
        <dbReference type="Google" id="ProtNLM"/>
    </source>
</evidence>
<dbReference type="Pfam" id="PF13759">
    <property type="entry name" value="2OG-FeII_Oxy_5"/>
    <property type="match status" value="1"/>
</dbReference>
<dbReference type="RefSeq" id="WP_117352389.1">
    <property type="nucleotide sequence ID" value="NZ_CP020083.1"/>
</dbReference>
<sequence>MQDFQRRFIAAQQAYAAGNIAEAERLLDQVEHIGGPNADAFHLRALCRKQQGDLASAASLFATAHQHQPHDVQILGNWGNMLVAAGDHSAALAKYDRALEIDPGFADAHYNRGLALHRMQRHSDALATFDWLLDAGHASAKVHSARGAVLKDMERPQEAIAAFDQALAIDPDRKVALAGRARMALETGAADAKDRHIAALQRSQGDRVLVLGIVQAMMEQGDNSGLDVLEDVLKQDPLWLEGHHEFAKMRAEIGEGDAYVDHIHEAIGRFPKHPGLYEALAAVQASAGEFEPALKTLHDGERQCGAQQGWLFELARLEGECGRFDRAAAMLAPLPDTDLTRCTRGRIMLGLRRPDEAGSLLEALVARAPDDIVAWAYLGLAWRLTGDPRHEWLSGQPGLVQARALDIDPAALTDTADLLRSIHTARSHPVGQSLRGGTQTRGRLFWRQEPQIQALLQAIEASVAAHWASLPPRDATHPLLKHRGESLAIAGSWSVRLTDSGYHVAHIHPQGLLSSACYIVVPQEADGPDKAGWLEVGAAPTELGLALDPLETIQPVPGRLALFPSYMFHGTRPFAQGERMTVAFDAVLSR</sequence>
<keyword evidence="2 3" id="KW-0802">TPR repeat</keyword>
<dbReference type="InterPro" id="IPR011990">
    <property type="entry name" value="TPR-like_helical_dom_sf"/>
</dbReference>
<dbReference type="PROSITE" id="PS50005">
    <property type="entry name" value="TPR"/>
    <property type="match status" value="2"/>
</dbReference>
<dbReference type="PANTHER" id="PTHR44858">
    <property type="entry name" value="TETRATRICOPEPTIDE REPEAT PROTEIN 6"/>
    <property type="match status" value="1"/>
</dbReference>
<dbReference type="GeneID" id="303486086"/>
<dbReference type="Proteomes" id="UP000258016">
    <property type="component" value="Chromosome"/>
</dbReference>
<evidence type="ECO:0000256" key="2">
    <source>
        <dbReference type="ARBA" id="ARBA00022803"/>
    </source>
</evidence>
<feature type="repeat" description="TPR" evidence="3">
    <location>
        <begin position="72"/>
        <end position="105"/>
    </location>
</feature>
<reference evidence="4 5" key="1">
    <citation type="submission" date="2017-03" db="EMBL/GenBank/DDBJ databases">
        <title>Complete genome sequence of Blastomonas fulva degrading microcsystin LR.</title>
        <authorList>
            <person name="Lee H.-g."/>
            <person name="Jin L."/>
            <person name="oh H.-M."/>
        </authorList>
    </citation>
    <scope>NUCLEOTIDE SEQUENCE [LARGE SCALE GENOMIC DNA]</scope>
    <source>
        <strain evidence="4 5">T2</strain>
    </source>
</reference>
<name>A0ABM6M7L1_9SPHN</name>
<dbReference type="EMBL" id="CP020083">
    <property type="protein sequence ID" value="ASR51914.1"/>
    <property type="molecule type" value="Genomic_DNA"/>
</dbReference>
<feature type="repeat" description="TPR" evidence="3">
    <location>
        <begin position="140"/>
        <end position="173"/>
    </location>
</feature>
<dbReference type="InterPro" id="IPR013105">
    <property type="entry name" value="TPR_2"/>
</dbReference>
<dbReference type="InterPro" id="IPR019734">
    <property type="entry name" value="TPR_rpt"/>
</dbReference>
<dbReference type="Gene3D" id="2.60.120.620">
    <property type="entry name" value="q2cbj1_9rhob like domain"/>
    <property type="match status" value="1"/>
</dbReference>
<keyword evidence="1" id="KW-0677">Repeat</keyword>
<keyword evidence="5" id="KW-1185">Reference proteome</keyword>
<dbReference type="InterPro" id="IPR012668">
    <property type="entry name" value="CHP02466"/>
</dbReference>
<evidence type="ECO:0000256" key="1">
    <source>
        <dbReference type="ARBA" id="ARBA00022737"/>
    </source>
</evidence>
<evidence type="ECO:0000313" key="4">
    <source>
        <dbReference type="EMBL" id="ASR51914.1"/>
    </source>
</evidence>
<dbReference type="Gene3D" id="1.25.40.10">
    <property type="entry name" value="Tetratricopeptide repeat domain"/>
    <property type="match status" value="3"/>
</dbReference>
<accession>A0ABM6M7L1</accession>
<dbReference type="PANTHER" id="PTHR44858:SF1">
    <property type="entry name" value="UDP-N-ACETYLGLUCOSAMINE--PEPTIDE N-ACETYLGLUCOSAMINYLTRANSFERASE SPINDLY-RELATED"/>
    <property type="match status" value="1"/>
</dbReference>
<organism evidence="4 5">
    <name type="scientific">Blastomonas fulva</name>
    <dbReference type="NCBI Taxonomy" id="1550728"/>
    <lineage>
        <taxon>Bacteria</taxon>
        <taxon>Pseudomonadati</taxon>
        <taxon>Pseudomonadota</taxon>
        <taxon>Alphaproteobacteria</taxon>
        <taxon>Sphingomonadales</taxon>
        <taxon>Sphingomonadaceae</taxon>
        <taxon>Blastomonas</taxon>
    </lineage>
</organism>
<evidence type="ECO:0000256" key="3">
    <source>
        <dbReference type="PROSITE-ProRule" id="PRU00339"/>
    </source>
</evidence>
<dbReference type="SUPFAM" id="SSF48452">
    <property type="entry name" value="TPR-like"/>
    <property type="match status" value="3"/>
</dbReference>
<evidence type="ECO:0000313" key="5">
    <source>
        <dbReference type="Proteomes" id="UP000258016"/>
    </source>
</evidence>
<dbReference type="SMART" id="SM00028">
    <property type="entry name" value="TPR"/>
    <property type="match status" value="4"/>
</dbReference>
<dbReference type="InterPro" id="IPR050498">
    <property type="entry name" value="Ycf3"/>
</dbReference>
<proteinExistence type="predicted"/>
<dbReference type="Pfam" id="PF13414">
    <property type="entry name" value="TPR_11"/>
    <property type="match status" value="1"/>
</dbReference>
<dbReference type="Pfam" id="PF07719">
    <property type="entry name" value="TPR_2"/>
    <property type="match status" value="1"/>
</dbReference>
<protein>
    <recommendedName>
        <fullName evidence="6">Bacterial transcriptional activator domain-containing protein</fullName>
    </recommendedName>
</protein>